<evidence type="ECO:0000259" key="3">
    <source>
        <dbReference type="Pfam" id="PF20989"/>
    </source>
</evidence>
<organism evidence="4 5">
    <name type="scientific">Haemaphysalis longicornis</name>
    <name type="common">Bush tick</name>
    <dbReference type="NCBI Taxonomy" id="44386"/>
    <lineage>
        <taxon>Eukaryota</taxon>
        <taxon>Metazoa</taxon>
        <taxon>Ecdysozoa</taxon>
        <taxon>Arthropoda</taxon>
        <taxon>Chelicerata</taxon>
        <taxon>Arachnida</taxon>
        <taxon>Acari</taxon>
        <taxon>Parasitiformes</taxon>
        <taxon>Ixodida</taxon>
        <taxon>Ixodoidea</taxon>
        <taxon>Ixodidae</taxon>
        <taxon>Haemaphysalinae</taxon>
        <taxon>Haemaphysalis</taxon>
    </lineage>
</organism>
<dbReference type="OMA" id="FWESFLM"/>
<comment type="caution">
    <text evidence="4">The sequence shown here is derived from an EMBL/GenBank/DDBJ whole genome shotgun (WGS) entry which is preliminary data.</text>
</comment>
<feature type="domain" description="Sarcoglycan alpha/epsilon second" evidence="3">
    <location>
        <begin position="127"/>
        <end position="248"/>
    </location>
</feature>
<proteinExistence type="predicted"/>
<dbReference type="GO" id="GO:0016012">
    <property type="term" value="C:sarcoglycan complex"/>
    <property type="evidence" value="ECO:0007669"/>
    <property type="project" value="InterPro"/>
</dbReference>
<dbReference type="InterPro" id="IPR048346">
    <property type="entry name" value="Sarcoglycan_N"/>
</dbReference>
<dbReference type="InterPro" id="IPR048347">
    <property type="entry name" value="Sarcoglycan_C"/>
</dbReference>
<feature type="domain" description="Sarcoglycan alpha/epsilon N-terminal" evidence="2">
    <location>
        <begin position="33"/>
        <end position="117"/>
    </location>
</feature>
<evidence type="ECO:0000313" key="5">
    <source>
        <dbReference type="Proteomes" id="UP000821853"/>
    </source>
</evidence>
<dbReference type="VEuPathDB" id="VectorBase:HLOH_056574"/>
<dbReference type="InterPro" id="IPR008908">
    <property type="entry name" value="Sarcoglycan_alpha/epsilon"/>
</dbReference>
<gene>
    <name evidence="4" type="ORF">HPB48_014273</name>
</gene>
<accession>A0A9J6FKK9</accession>
<dbReference type="OrthoDB" id="10019906at2759"/>
<dbReference type="EMBL" id="JABSTR010000001">
    <property type="protein sequence ID" value="KAH9362945.1"/>
    <property type="molecule type" value="Genomic_DNA"/>
</dbReference>
<evidence type="ECO:0008006" key="6">
    <source>
        <dbReference type="Google" id="ProtNLM"/>
    </source>
</evidence>
<evidence type="ECO:0000256" key="1">
    <source>
        <dbReference type="SAM" id="SignalP"/>
    </source>
</evidence>
<reference evidence="4 5" key="1">
    <citation type="journal article" date="2020" name="Cell">
        <title>Large-Scale Comparative Analyses of Tick Genomes Elucidate Their Genetic Diversity and Vector Capacities.</title>
        <authorList>
            <consortium name="Tick Genome and Microbiome Consortium (TIGMIC)"/>
            <person name="Jia N."/>
            <person name="Wang J."/>
            <person name="Shi W."/>
            <person name="Du L."/>
            <person name="Sun Y."/>
            <person name="Zhan W."/>
            <person name="Jiang J.F."/>
            <person name="Wang Q."/>
            <person name="Zhang B."/>
            <person name="Ji P."/>
            <person name="Bell-Sakyi L."/>
            <person name="Cui X.M."/>
            <person name="Yuan T.T."/>
            <person name="Jiang B.G."/>
            <person name="Yang W.F."/>
            <person name="Lam T.T."/>
            <person name="Chang Q.C."/>
            <person name="Ding S.J."/>
            <person name="Wang X.J."/>
            <person name="Zhu J.G."/>
            <person name="Ruan X.D."/>
            <person name="Zhao L."/>
            <person name="Wei J.T."/>
            <person name="Ye R.Z."/>
            <person name="Que T.C."/>
            <person name="Du C.H."/>
            <person name="Zhou Y.H."/>
            <person name="Cheng J.X."/>
            <person name="Dai P.F."/>
            <person name="Guo W.B."/>
            <person name="Han X.H."/>
            <person name="Huang E.J."/>
            <person name="Li L.F."/>
            <person name="Wei W."/>
            <person name="Gao Y.C."/>
            <person name="Liu J.Z."/>
            <person name="Shao H.Z."/>
            <person name="Wang X."/>
            <person name="Wang C.C."/>
            <person name="Yang T.C."/>
            <person name="Huo Q.B."/>
            <person name="Li W."/>
            <person name="Chen H.Y."/>
            <person name="Chen S.E."/>
            <person name="Zhou L.G."/>
            <person name="Ni X.B."/>
            <person name="Tian J.H."/>
            <person name="Sheng Y."/>
            <person name="Liu T."/>
            <person name="Pan Y.S."/>
            <person name="Xia L.Y."/>
            <person name="Li J."/>
            <person name="Zhao F."/>
            <person name="Cao W.C."/>
        </authorList>
    </citation>
    <scope>NUCLEOTIDE SEQUENCE [LARGE SCALE GENOMIC DNA]</scope>
    <source>
        <strain evidence="4">HaeL-2018</strain>
    </source>
</reference>
<dbReference type="PANTHER" id="PTHR10132">
    <property type="entry name" value="ALPHA-/EPSILON-SARCOGLYCAN FAMILY MEMBER"/>
    <property type="match status" value="1"/>
</dbReference>
<sequence>MSLLRALALGVFVTSCRCFGVKLEDFRNQVLQTTEVFHFYLDKGMFDASIDSYGYAEFRAALLGKPDLPKWMFLRQADSSNRALLYGSYQDHGELNIEVFAINKYNYKTSLRVITLQVEKRPREALYEVEMKFLNLNIEDLFEGDWLSDLEEIFRDHLWKESPVIYVTKVASVVDIGGRVPVNPKDKEGVVVRIGGTSNFSQELRTLEMEANQLRNRVSCPRDYKRTSAEYRFRSRSFLPDWCGFRLITLPEQLDGEGMMQHQDAGFSPIPLEEDRYDPPDVGHLPRRDLLADFLLSLLLPGFVTAMLLSTLTCFMCCQHQEDIPSGQLEQHSSIERATNALRQMASKRNLSSAASSRVHSRAGSPLDASLPRPYVLLSKLPAGRIVLQPVGAVLIGIWAGPYTQLSPEIKVSKIL</sequence>
<evidence type="ECO:0000313" key="4">
    <source>
        <dbReference type="EMBL" id="KAH9362945.1"/>
    </source>
</evidence>
<dbReference type="PROSITE" id="PS51257">
    <property type="entry name" value="PROKAR_LIPOPROTEIN"/>
    <property type="match status" value="1"/>
</dbReference>
<protein>
    <recommendedName>
        <fullName evidence="6">Epsilon-sarcoglycan</fullName>
    </recommendedName>
</protein>
<dbReference type="AlphaFoldDB" id="A0A9J6FKK9"/>
<feature type="chain" id="PRO_5039887651" description="Epsilon-sarcoglycan" evidence="1">
    <location>
        <begin position="19"/>
        <end position="416"/>
    </location>
</feature>
<keyword evidence="5" id="KW-1185">Reference proteome</keyword>
<feature type="signal peptide" evidence="1">
    <location>
        <begin position="1"/>
        <end position="18"/>
    </location>
</feature>
<evidence type="ECO:0000259" key="2">
    <source>
        <dbReference type="Pfam" id="PF05510"/>
    </source>
</evidence>
<dbReference type="Proteomes" id="UP000821853">
    <property type="component" value="Chromosome 1"/>
</dbReference>
<keyword evidence="1" id="KW-0732">Signal</keyword>
<dbReference type="PANTHER" id="PTHR10132:SF14">
    <property type="entry name" value="SARCOGLYCAN ALPHA, ISOFORM C"/>
    <property type="match status" value="1"/>
</dbReference>
<dbReference type="Pfam" id="PF20989">
    <property type="entry name" value="Sarcoglycan_2_C"/>
    <property type="match status" value="1"/>
</dbReference>
<name>A0A9J6FKK9_HAELO</name>
<dbReference type="Pfam" id="PF05510">
    <property type="entry name" value="Sarcoglycan_2"/>
    <property type="match status" value="1"/>
</dbReference>